<proteinExistence type="predicted"/>
<dbReference type="InterPro" id="IPR013154">
    <property type="entry name" value="ADH-like_N"/>
</dbReference>
<dbReference type="Pfam" id="PF13602">
    <property type="entry name" value="ADH_zinc_N_2"/>
    <property type="match status" value="1"/>
</dbReference>
<dbReference type="Proteomes" id="UP000247233">
    <property type="component" value="Unassembled WGS sequence"/>
</dbReference>
<accession>A0A317WGE0</accession>
<feature type="domain" description="Enoyl reductase (ER)" evidence="1">
    <location>
        <begin position="12"/>
        <end position="311"/>
    </location>
</feature>
<organism evidence="2 3">
    <name type="scientific">Aspergillus heteromorphus CBS 117.55</name>
    <dbReference type="NCBI Taxonomy" id="1448321"/>
    <lineage>
        <taxon>Eukaryota</taxon>
        <taxon>Fungi</taxon>
        <taxon>Dikarya</taxon>
        <taxon>Ascomycota</taxon>
        <taxon>Pezizomycotina</taxon>
        <taxon>Eurotiomycetes</taxon>
        <taxon>Eurotiomycetidae</taxon>
        <taxon>Eurotiales</taxon>
        <taxon>Aspergillaceae</taxon>
        <taxon>Aspergillus</taxon>
        <taxon>Aspergillus subgen. Circumdati</taxon>
    </lineage>
</organism>
<comment type="caution">
    <text evidence="2">The sequence shown here is derived from an EMBL/GenBank/DDBJ whole genome shotgun (WGS) entry which is preliminary data.</text>
</comment>
<dbReference type="SUPFAM" id="SSF51735">
    <property type="entry name" value="NAD(P)-binding Rossmann-fold domains"/>
    <property type="match status" value="1"/>
</dbReference>
<evidence type="ECO:0000313" key="3">
    <source>
        <dbReference type="Proteomes" id="UP000247233"/>
    </source>
</evidence>
<evidence type="ECO:0000313" key="2">
    <source>
        <dbReference type="EMBL" id="PWY85045.1"/>
    </source>
</evidence>
<dbReference type="InterPro" id="IPR036291">
    <property type="entry name" value="NAD(P)-bd_dom_sf"/>
</dbReference>
<dbReference type="EMBL" id="MSFL01000009">
    <property type="protein sequence ID" value="PWY85045.1"/>
    <property type="molecule type" value="Genomic_DNA"/>
</dbReference>
<dbReference type="GO" id="GO:0016491">
    <property type="term" value="F:oxidoreductase activity"/>
    <property type="evidence" value="ECO:0007669"/>
    <property type="project" value="InterPro"/>
</dbReference>
<dbReference type="Pfam" id="PF08240">
    <property type="entry name" value="ADH_N"/>
    <property type="match status" value="1"/>
</dbReference>
<dbReference type="AlphaFoldDB" id="A0A317WGE0"/>
<protein>
    <submittedName>
        <fullName evidence="2">Alcohol dehydrogenase</fullName>
    </submittedName>
</protein>
<evidence type="ECO:0000259" key="1">
    <source>
        <dbReference type="SMART" id="SM00829"/>
    </source>
</evidence>
<reference evidence="2 3" key="1">
    <citation type="submission" date="2016-12" db="EMBL/GenBank/DDBJ databases">
        <title>The genomes of Aspergillus section Nigri reveals drivers in fungal speciation.</title>
        <authorList>
            <consortium name="DOE Joint Genome Institute"/>
            <person name="Vesth T.C."/>
            <person name="Nybo J."/>
            <person name="Theobald S."/>
            <person name="Brandl J."/>
            <person name="Frisvad J.C."/>
            <person name="Nielsen K.F."/>
            <person name="Lyhne E.K."/>
            <person name="Kogle M.E."/>
            <person name="Kuo A."/>
            <person name="Riley R."/>
            <person name="Clum A."/>
            <person name="Nolan M."/>
            <person name="Lipzen A."/>
            <person name="Salamov A."/>
            <person name="Henrissat B."/>
            <person name="Wiebenga A."/>
            <person name="De Vries R.P."/>
            <person name="Grigoriev I.V."/>
            <person name="Mortensen U.H."/>
            <person name="Andersen M.R."/>
            <person name="Baker S.E."/>
        </authorList>
    </citation>
    <scope>NUCLEOTIDE SEQUENCE [LARGE SCALE GENOMIC DNA]</scope>
    <source>
        <strain evidence="2 3">CBS 117.55</strain>
    </source>
</reference>
<dbReference type="Gene3D" id="3.40.50.720">
    <property type="entry name" value="NAD(P)-binding Rossmann-like Domain"/>
    <property type="match status" value="1"/>
</dbReference>
<dbReference type="PANTHER" id="PTHR43482:SF1">
    <property type="entry name" value="PROTEIN AST1-RELATED"/>
    <property type="match status" value="1"/>
</dbReference>
<dbReference type="InterPro" id="IPR052585">
    <property type="entry name" value="Lipid_raft_assoc_Zn_ADH"/>
</dbReference>
<gene>
    <name evidence="2" type="ORF">BO70DRAFT_370572</name>
</gene>
<dbReference type="InterPro" id="IPR020843">
    <property type="entry name" value="ER"/>
</dbReference>
<sequence>MKAIQLTRSSSSASPTISLVTMPTPNVPQGHALVQILYSYIHPSDKLNARGLYPTTTFPRVPGRDYSGIVVDITSDRGEAKGWIGKEVYGSSGSALGYTSDGPHAQYFVIPVDALVEKPSSLSVLQAATVGVPYATALLCLRRAQTRKEDVVLAMGCQLVLSAGRRADPSLDVLLESEDVASTLQSRIPDLTGQNRVDVVIDTVGNIGLMSAAISQLAVGGRYAWIAAPRGDVSKKSTVDIFQAYRKAIQPVGCNSNLPTMVEVADELRLLGRWFDEGLLKVADDRSFSVVALADAIEQGYTKTAGGRVVIGMA</sequence>
<dbReference type="SMART" id="SM00829">
    <property type="entry name" value="PKS_ER"/>
    <property type="match status" value="1"/>
</dbReference>
<dbReference type="SUPFAM" id="SSF50129">
    <property type="entry name" value="GroES-like"/>
    <property type="match status" value="1"/>
</dbReference>
<dbReference type="GeneID" id="37066985"/>
<keyword evidence="3" id="KW-1185">Reference proteome</keyword>
<dbReference type="PANTHER" id="PTHR43482">
    <property type="entry name" value="PROTEIN AST1-RELATED"/>
    <property type="match status" value="1"/>
</dbReference>
<dbReference type="RefSeq" id="XP_025400387.1">
    <property type="nucleotide sequence ID" value="XM_025544748.1"/>
</dbReference>
<dbReference type="InterPro" id="IPR011032">
    <property type="entry name" value="GroES-like_sf"/>
</dbReference>
<dbReference type="OrthoDB" id="201656at2759"/>
<name>A0A317WGE0_9EURO</name>
<dbReference type="Gene3D" id="3.90.180.10">
    <property type="entry name" value="Medium-chain alcohol dehydrogenases, catalytic domain"/>
    <property type="match status" value="2"/>
</dbReference>
<dbReference type="STRING" id="1448321.A0A317WGE0"/>
<dbReference type="VEuPathDB" id="FungiDB:BO70DRAFT_370572"/>